<feature type="domain" description="Peptidoglycan binding-like" evidence="1">
    <location>
        <begin position="115"/>
        <end position="149"/>
    </location>
</feature>
<gene>
    <name evidence="2" type="ORF">GCM10011452_22040</name>
</gene>
<evidence type="ECO:0000313" key="3">
    <source>
        <dbReference type="Proteomes" id="UP000628984"/>
    </source>
</evidence>
<accession>A0A918IUZ8</accession>
<proteinExistence type="predicted"/>
<dbReference type="RefSeq" id="WP_189633916.1">
    <property type="nucleotide sequence ID" value="NZ_BMYQ01000006.1"/>
</dbReference>
<evidence type="ECO:0000259" key="1">
    <source>
        <dbReference type="Pfam" id="PF01471"/>
    </source>
</evidence>
<sequence length="174" mass="18937">MLPAVQHHTLSKAIITGATALALTVAAVLPAQALGKNERVFLQGVATAVIMDRVLDDMRRPRYQTPRQPAPVYNYVAPQPVYRPAPAPQPVYAPVYRPTIYSTPAAQAFNSYTYTDRKRIQQKLAAYGYYRSGIDGSFGPGTYNAIVAYANDRGQSSSLNTASGVYGVFDGLVY</sequence>
<dbReference type="InterPro" id="IPR002477">
    <property type="entry name" value="Peptidoglycan-bd-like"/>
</dbReference>
<name>A0A918IUZ8_9RHOB</name>
<dbReference type="Gene3D" id="1.10.101.10">
    <property type="entry name" value="PGBD-like superfamily/PGBD"/>
    <property type="match status" value="1"/>
</dbReference>
<dbReference type="Proteomes" id="UP000628984">
    <property type="component" value="Unassembled WGS sequence"/>
</dbReference>
<protein>
    <submittedName>
        <fullName evidence="2">Antifreeze protein, type I</fullName>
    </submittedName>
</protein>
<dbReference type="InterPro" id="IPR036365">
    <property type="entry name" value="PGBD-like_sf"/>
</dbReference>
<keyword evidence="3" id="KW-1185">Reference proteome</keyword>
<reference evidence="2" key="2">
    <citation type="submission" date="2020-09" db="EMBL/GenBank/DDBJ databases">
        <authorList>
            <person name="Sun Q."/>
            <person name="Kim S."/>
        </authorList>
    </citation>
    <scope>NUCLEOTIDE SEQUENCE</scope>
    <source>
        <strain evidence="2">KCTC 23714</strain>
    </source>
</reference>
<dbReference type="Pfam" id="PF01471">
    <property type="entry name" value="PG_binding_1"/>
    <property type="match status" value="1"/>
</dbReference>
<reference evidence="2" key="1">
    <citation type="journal article" date="2014" name="Int. J. Syst. Evol. Microbiol.">
        <title>Complete genome sequence of Corynebacterium casei LMG S-19264T (=DSM 44701T), isolated from a smear-ripened cheese.</title>
        <authorList>
            <consortium name="US DOE Joint Genome Institute (JGI-PGF)"/>
            <person name="Walter F."/>
            <person name="Albersmeier A."/>
            <person name="Kalinowski J."/>
            <person name="Ruckert C."/>
        </authorList>
    </citation>
    <scope>NUCLEOTIDE SEQUENCE</scope>
    <source>
        <strain evidence="2">KCTC 23714</strain>
    </source>
</reference>
<dbReference type="EMBL" id="BMYQ01000006">
    <property type="protein sequence ID" value="GGW33168.1"/>
    <property type="molecule type" value="Genomic_DNA"/>
</dbReference>
<dbReference type="AlphaFoldDB" id="A0A918IUZ8"/>
<organism evidence="2 3">
    <name type="scientific">Gemmobacter lanyuensis</name>
    <dbReference type="NCBI Taxonomy" id="1054497"/>
    <lineage>
        <taxon>Bacteria</taxon>
        <taxon>Pseudomonadati</taxon>
        <taxon>Pseudomonadota</taxon>
        <taxon>Alphaproteobacteria</taxon>
        <taxon>Rhodobacterales</taxon>
        <taxon>Paracoccaceae</taxon>
        <taxon>Gemmobacter</taxon>
    </lineage>
</organism>
<evidence type="ECO:0000313" key="2">
    <source>
        <dbReference type="EMBL" id="GGW33168.1"/>
    </source>
</evidence>
<comment type="caution">
    <text evidence="2">The sequence shown here is derived from an EMBL/GenBank/DDBJ whole genome shotgun (WGS) entry which is preliminary data.</text>
</comment>
<dbReference type="SUPFAM" id="SSF47090">
    <property type="entry name" value="PGBD-like"/>
    <property type="match status" value="1"/>
</dbReference>
<dbReference type="InterPro" id="IPR036366">
    <property type="entry name" value="PGBDSf"/>
</dbReference>